<dbReference type="Pfam" id="PF02743">
    <property type="entry name" value="dCache_1"/>
    <property type="match status" value="1"/>
</dbReference>
<dbReference type="InterPro" id="IPR033479">
    <property type="entry name" value="dCache_1"/>
</dbReference>
<reference evidence="15" key="1">
    <citation type="journal article" date="2019" name="Int. J. Syst. Evol. Microbiol.">
        <title>The Global Catalogue of Microorganisms (GCM) 10K type strain sequencing project: providing services to taxonomists for standard genome sequencing and annotation.</title>
        <authorList>
            <consortium name="The Broad Institute Genomics Platform"/>
            <consortium name="The Broad Institute Genome Sequencing Center for Infectious Disease"/>
            <person name="Wu L."/>
            <person name="Ma J."/>
        </authorList>
    </citation>
    <scope>NUCLEOTIDE SEQUENCE [LARGE SCALE GENOMIC DNA]</scope>
    <source>
        <strain evidence="15">GH52</strain>
    </source>
</reference>
<dbReference type="PANTHER" id="PTHR34220:SF11">
    <property type="entry name" value="SENSOR PROTEIN KINASE HPTS"/>
    <property type="match status" value="1"/>
</dbReference>
<feature type="transmembrane region" description="Helical" evidence="12">
    <location>
        <begin position="297"/>
        <end position="317"/>
    </location>
</feature>
<dbReference type="Gene3D" id="3.30.450.20">
    <property type="entry name" value="PAS domain"/>
    <property type="match status" value="1"/>
</dbReference>
<keyword evidence="9 12" id="KW-1133">Transmembrane helix</keyword>
<keyword evidence="15" id="KW-1185">Reference proteome</keyword>
<accession>A0ABW4YHN2</accession>
<organism evidence="14 15">
    <name type="scientific">Paenibacillus yanchengensis</name>
    <dbReference type="NCBI Taxonomy" id="2035833"/>
    <lineage>
        <taxon>Bacteria</taxon>
        <taxon>Bacillati</taxon>
        <taxon>Bacillota</taxon>
        <taxon>Bacilli</taxon>
        <taxon>Bacillales</taxon>
        <taxon>Paenibacillaceae</taxon>
        <taxon>Paenibacillus</taxon>
    </lineage>
</organism>
<keyword evidence="8" id="KW-0067">ATP-binding</keyword>
<evidence type="ECO:0000256" key="4">
    <source>
        <dbReference type="ARBA" id="ARBA00022679"/>
    </source>
</evidence>
<evidence type="ECO:0000256" key="6">
    <source>
        <dbReference type="ARBA" id="ARBA00022741"/>
    </source>
</evidence>
<dbReference type="Pfam" id="PF02518">
    <property type="entry name" value="HATPase_c"/>
    <property type="match status" value="1"/>
</dbReference>
<evidence type="ECO:0000256" key="9">
    <source>
        <dbReference type="ARBA" id="ARBA00022989"/>
    </source>
</evidence>
<dbReference type="SMART" id="SM00304">
    <property type="entry name" value="HAMP"/>
    <property type="match status" value="1"/>
</dbReference>
<dbReference type="Pfam" id="PF06580">
    <property type="entry name" value="His_kinase"/>
    <property type="match status" value="1"/>
</dbReference>
<dbReference type="EC" id="2.7.13.3" evidence="14"/>
<keyword evidence="5 12" id="KW-0812">Transmembrane</keyword>
<comment type="subcellular location">
    <subcellularLocation>
        <location evidence="1">Cell membrane</location>
        <topology evidence="1">Multi-pass membrane protein</topology>
    </subcellularLocation>
</comment>
<dbReference type="PROSITE" id="PS50885">
    <property type="entry name" value="HAMP"/>
    <property type="match status" value="1"/>
</dbReference>
<evidence type="ECO:0000256" key="5">
    <source>
        <dbReference type="ARBA" id="ARBA00022692"/>
    </source>
</evidence>
<dbReference type="InterPro" id="IPR050640">
    <property type="entry name" value="Bact_2-comp_sensor_kinase"/>
</dbReference>
<dbReference type="CDD" id="cd12912">
    <property type="entry name" value="PDC2_MCP_like"/>
    <property type="match status" value="1"/>
</dbReference>
<proteinExistence type="predicted"/>
<sequence length="594" mass="67931">MLGKLPLIRNFGLKQIALLLFMLLIILPTLGVGIIVQYKFAEILQKNVVQSTLQSVDSVANQLEEQISMVEDIADYLVYNPHLNAYLQIDAKEYSERVDSLEQSVEGLLIFHLFSKPYIRSITIDGMNGRYFAMGEPVAGDESKWRTEALKQRGKIVWSEGYQVASGWSGSIDVVSLFRILNLYKDVTTPLGTLTIHLDAQSIISLLETTLLQQQGYVYVLNQRGESVLQSNNALESNLQASTMLERFVASGERLGSYEQDGTKYYTFYRQVENTNWHIVTAIPHTVVDQQLSGLRWMMIAIIAAILLLCIIAYAGFQYMIISPILRLKNETTRVTLGDFTARVPVQHRNEISDLNRKFNEMVDTIRALIDQKYKMEIRQRDAELKLLQSQMDPHFLYNTLDTIRWTARLEKADRSSHLIEMLSKFLRSSLNNGQYETTLIKELEFVQSYLYLHQVRLGDRLNYSLYIEYPLENIVIPKTMIQPLVENFLIHGYNRKKSNNTIAVKVYAVGEDYIWIDVRDNGKGIPPEQLQQLQVTLQNGNQSDQSFGAINNIAERLTIFFGVEAKIEIASIEDEATQVLIKIPYIVGGEQNE</sequence>
<dbReference type="GO" id="GO:0004673">
    <property type="term" value="F:protein histidine kinase activity"/>
    <property type="evidence" value="ECO:0007669"/>
    <property type="project" value="UniProtKB-EC"/>
</dbReference>
<keyword evidence="7 14" id="KW-0418">Kinase</keyword>
<evidence type="ECO:0000313" key="15">
    <source>
        <dbReference type="Proteomes" id="UP001597362"/>
    </source>
</evidence>
<dbReference type="Proteomes" id="UP001597362">
    <property type="component" value="Unassembled WGS sequence"/>
</dbReference>
<dbReference type="SUPFAM" id="SSF55874">
    <property type="entry name" value="ATPase domain of HSP90 chaperone/DNA topoisomerase II/histidine kinase"/>
    <property type="match status" value="1"/>
</dbReference>
<dbReference type="InterPro" id="IPR010559">
    <property type="entry name" value="Sig_transdc_His_kin_internal"/>
</dbReference>
<dbReference type="CDD" id="cd06225">
    <property type="entry name" value="HAMP"/>
    <property type="match status" value="1"/>
</dbReference>
<dbReference type="Pfam" id="PF00672">
    <property type="entry name" value="HAMP"/>
    <property type="match status" value="1"/>
</dbReference>
<gene>
    <name evidence="14" type="ORF">ACFSJH_05030</name>
</gene>
<dbReference type="Gene3D" id="6.10.340.10">
    <property type="match status" value="1"/>
</dbReference>
<dbReference type="InterPro" id="IPR003594">
    <property type="entry name" value="HATPase_dom"/>
</dbReference>
<feature type="domain" description="HAMP" evidence="13">
    <location>
        <begin position="319"/>
        <end position="371"/>
    </location>
</feature>
<evidence type="ECO:0000256" key="12">
    <source>
        <dbReference type="SAM" id="Phobius"/>
    </source>
</evidence>
<evidence type="ECO:0000256" key="7">
    <source>
        <dbReference type="ARBA" id="ARBA00022777"/>
    </source>
</evidence>
<evidence type="ECO:0000256" key="1">
    <source>
        <dbReference type="ARBA" id="ARBA00004651"/>
    </source>
</evidence>
<dbReference type="Gene3D" id="3.30.565.10">
    <property type="entry name" value="Histidine kinase-like ATPase, C-terminal domain"/>
    <property type="match status" value="1"/>
</dbReference>
<evidence type="ECO:0000256" key="2">
    <source>
        <dbReference type="ARBA" id="ARBA00022475"/>
    </source>
</evidence>
<keyword evidence="2" id="KW-1003">Cell membrane</keyword>
<evidence type="ECO:0000256" key="8">
    <source>
        <dbReference type="ARBA" id="ARBA00022840"/>
    </source>
</evidence>
<dbReference type="InterPro" id="IPR003660">
    <property type="entry name" value="HAMP_dom"/>
</dbReference>
<dbReference type="EMBL" id="JBHUHO010000013">
    <property type="protein sequence ID" value="MFD2115097.1"/>
    <property type="molecule type" value="Genomic_DNA"/>
</dbReference>
<keyword evidence="11 12" id="KW-0472">Membrane</keyword>
<keyword evidence="6" id="KW-0547">Nucleotide-binding</keyword>
<keyword evidence="10" id="KW-0902">Two-component regulatory system</keyword>
<dbReference type="RefSeq" id="WP_377770124.1">
    <property type="nucleotide sequence ID" value="NZ_JBHUHO010000013.1"/>
</dbReference>
<protein>
    <submittedName>
        <fullName evidence="14">Sensor histidine kinase</fullName>
        <ecNumber evidence="14">2.7.13.3</ecNumber>
    </submittedName>
</protein>
<dbReference type="SUPFAM" id="SSF158472">
    <property type="entry name" value="HAMP domain-like"/>
    <property type="match status" value="1"/>
</dbReference>
<comment type="caution">
    <text evidence="14">The sequence shown here is derived from an EMBL/GenBank/DDBJ whole genome shotgun (WGS) entry which is preliminary data.</text>
</comment>
<evidence type="ECO:0000259" key="13">
    <source>
        <dbReference type="PROSITE" id="PS50885"/>
    </source>
</evidence>
<keyword evidence="4 14" id="KW-0808">Transferase</keyword>
<evidence type="ECO:0000313" key="14">
    <source>
        <dbReference type="EMBL" id="MFD2115097.1"/>
    </source>
</evidence>
<evidence type="ECO:0000256" key="3">
    <source>
        <dbReference type="ARBA" id="ARBA00022553"/>
    </source>
</evidence>
<evidence type="ECO:0000256" key="10">
    <source>
        <dbReference type="ARBA" id="ARBA00023012"/>
    </source>
</evidence>
<name>A0ABW4YHN2_9BACL</name>
<dbReference type="PANTHER" id="PTHR34220">
    <property type="entry name" value="SENSOR HISTIDINE KINASE YPDA"/>
    <property type="match status" value="1"/>
</dbReference>
<evidence type="ECO:0000256" key="11">
    <source>
        <dbReference type="ARBA" id="ARBA00023136"/>
    </source>
</evidence>
<keyword evidence="3" id="KW-0597">Phosphoprotein</keyword>
<dbReference type="InterPro" id="IPR036890">
    <property type="entry name" value="HATPase_C_sf"/>
</dbReference>